<dbReference type="EMBL" id="CP092863">
    <property type="protein sequence ID" value="UYV61687.1"/>
    <property type="molecule type" value="Genomic_DNA"/>
</dbReference>
<reference evidence="1 2" key="1">
    <citation type="submission" date="2022-01" db="EMBL/GenBank/DDBJ databases">
        <title>A chromosomal length assembly of Cordylochernes scorpioides.</title>
        <authorList>
            <person name="Zeh D."/>
            <person name="Zeh J."/>
        </authorList>
    </citation>
    <scope>NUCLEOTIDE SEQUENCE [LARGE SCALE GENOMIC DNA]</scope>
    <source>
        <strain evidence="1">IN4F17</strain>
        <tissue evidence="1">Whole Body</tissue>
    </source>
</reference>
<proteinExistence type="predicted"/>
<name>A0ABY6JZ96_9ARAC</name>
<organism evidence="1 2">
    <name type="scientific">Cordylochernes scorpioides</name>
    <dbReference type="NCBI Taxonomy" id="51811"/>
    <lineage>
        <taxon>Eukaryota</taxon>
        <taxon>Metazoa</taxon>
        <taxon>Ecdysozoa</taxon>
        <taxon>Arthropoda</taxon>
        <taxon>Chelicerata</taxon>
        <taxon>Arachnida</taxon>
        <taxon>Pseudoscorpiones</taxon>
        <taxon>Cheliferoidea</taxon>
        <taxon>Chernetidae</taxon>
        <taxon>Cordylochernes</taxon>
    </lineage>
</organism>
<dbReference type="Proteomes" id="UP001235939">
    <property type="component" value="Chromosome 01"/>
</dbReference>
<protein>
    <submittedName>
        <fullName evidence="1">Uncharacterized protein</fullName>
    </submittedName>
</protein>
<dbReference type="InterPro" id="IPR036397">
    <property type="entry name" value="RNaseH_sf"/>
</dbReference>
<accession>A0ABY6JZ96</accession>
<evidence type="ECO:0000313" key="1">
    <source>
        <dbReference type="EMBL" id="UYV61687.1"/>
    </source>
</evidence>
<evidence type="ECO:0000313" key="2">
    <source>
        <dbReference type="Proteomes" id="UP001235939"/>
    </source>
</evidence>
<dbReference type="Gene3D" id="3.30.420.10">
    <property type="entry name" value="Ribonuclease H-like superfamily/Ribonuclease H"/>
    <property type="match status" value="1"/>
</dbReference>
<sequence>MDFCIFGCLKRALGKRHPRAIEGLWKVVKEEWDLLSMTMIRKCMLSWKISPGRDAVSLHLLDDGPQHAPGQDVAPHHLEPQDGDSPVRGLFAEDHVAHQVVGALGSPCHRMLHKASLL</sequence>
<gene>
    <name evidence="1" type="ORF">LAZ67_1005917</name>
</gene>
<keyword evidence="2" id="KW-1185">Reference proteome</keyword>